<name>A0A1H9Z493_9ACTN</name>
<dbReference type="Gene3D" id="3.90.550.10">
    <property type="entry name" value="Spore Coat Polysaccharide Biosynthesis Protein SpsA, Chain A"/>
    <property type="match status" value="1"/>
</dbReference>
<dbReference type="InterPro" id="IPR050834">
    <property type="entry name" value="Glycosyltransf_2"/>
</dbReference>
<accession>A0A1H9Z493</accession>
<dbReference type="InterPro" id="IPR029044">
    <property type="entry name" value="Nucleotide-diphossugar_trans"/>
</dbReference>
<evidence type="ECO:0000313" key="6">
    <source>
        <dbReference type="Proteomes" id="UP000199361"/>
    </source>
</evidence>
<comment type="similarity">
    <text evidence="1">Belongs to the glycosyltransferase 2 family.</text>
</comment>
<organism evidence="5 6">
    <name type="scientific">Nonomuraea wenchangensis</name>
    <dbReference type="NCBI Taxonomy" id="568860"/>
    <lineage>
        <taxon>Bacteria</taxon>
        <taxon>Bacillati</taxon>
        <taxon>Actinomycetota</taxon>
        <taxon>Actinomycetes</taxon>
        <taxon>Streptosporangiales</taxon>
        <taxon>Streptosporangiaceae</taxon>
        <taxon>Nonomuraea</taxon>
    </lineage>
</organism>
<keyword evidence="6" id="KW-1185">Reference proteome</keyword>
<dbReference type="InterPro" id="IPR001173">
    <property type="entry name" value="Glyco_trans_2-like"/>
</dbReference>
<keyword evidence="3 5" id="KW-0808">Transferase</keyword>
<dbReference type="PANTHER" id="PTHR43685:SF5">
    <property type="entry name" value="GLYCOSYLTRANSFERASE EPSE-RELATED"/>
    <property type="match status" value="1"/>
</dbReference>
<sequence length="281" mass="30439">MSEPRVTVVVASKDRLRALARSLPRHPRPVILVDNGSTDGTAGFVRKHFPDVQVVEAGENLGAPARNVGVRLAETPYVAFADDDSWWAPGALGRAADVLDAHPRLAVLGARVLVGPEERLDPVSELMAHSPLGTEPDLPGPSVLGFLACGAVVRREAFLEAGGFDDVIFFFGEEERLAVDLAARGWGLAYVDDVVAHHHPSPSRDLRARQVLAARNSVLTAVLRRPWPVVARRLLAALRRGPTGWEGLRTAVPRLPRALAARRALPPAVERDRRLLERAGD</sequence>
<dbReference type="SUPFAM" id="SSF53448">
    <property type="entry name" value="Nucleotide-diphospho-sugar transferases"/>
    <property type="match status" value="1"/>
</dbReference>
<dbReference type="Proteomes" id="UP000199361">
    <property type="component" value="Unassembled WGS sequence"/>
</dbReference>
<feature type="domain" description="Glycosyltransferase 2-like" evidence="4">
    <location>
        <begin position="27"/>
        <end position="158"/>
    </location>
</feature>
<dbReference type="GO" id="GO:0016757">
    <property type="term" value="F:glycosyltransferase activity"/>
    <property type="evidence" value="ECO:0007669"/>
    <property type="project" value="UniProtKB-KW"/>
</dbReference>
<evidence type="ECO:0000313" key="5">
    <source>
        <dbReference type="EMBL" id="SES76292.1"/>
    </source>
</evidence>
<protein>
    <submittedName>
        <fullName evidence="5">Glycosyltransferase, GT2 family</fullName>
    </submittedName>
</protein>
<reference evidence="5 6" key="1">
    <citation type="submission" date="2016-10" db="EMBL/GenBank/DDBJ databases">
        <authorList>
            <person name="de Groot N.N."/>
        </authorList>
    </citation>
    <scope>NUCLEOTIDE SEQUENCE [LARGE SCALE GENOMIC DNA]</scope>
    <source>
        <strain evidence="5 6">CGMCC 4.5598</strain>
    </source>
</reference>
<dbReference type="Pfam" id="PF00535">
    <property type="entry name" value="Glycos_transf_2"/>
    <property type="match status" value="1"/>
</dbReference>
<evidence type="ECO:0000256" key="3">
    <source>
        <dbReference type="ARBA" id="ARBA00022679"/>
    </source>
</evidence>
<evidence type="ECO:0000256" key="2">
    <source>
        <dbReference type="ARBA" id="ARBA00022676"/>
    </source>
</evidence>
<dbReference type="EMBL" id="FOHX01000001">
    <property type="protein sequence ID" value="SES76292.1"/>
    <property type="molecule type" value="Genomic_DNA"/>
</dbReference>
<proteinExistence type="inferred from homology"/>
<dbReference type="RefSeq" id="WP_245774544.1">
    <property type="nucleotide sequence ID" value="NZ_FOHX01000001.1"/>
</dbReference>
<keyword evidence="2" id="KW-0328">Glycosyltransferase</keyword>
<dbReference type="PANTHER" id="PTHR43685">
    <property type="entry name" value="GLYCOSYLTRANSFERASE"/>
    <property type="match status" value="1"/>
</dbReference>
<evidence type="ECO:0000259" key="4">
    <source>
        <dbReference type="Pfam" id="PF00535"/>
    </source>
</evidence>
<dbReference type="STRING" id="568860.SAMN05421811_101271"/>
<dbReference type="AlphaFoldDB" id="A0A1H9Z493"/>
<evidence type="ECO:0000256" key="1">
    <source>
        <dbReference type="ARBA" id="ARBA00006739"/>
    </source>
</evidence>
<gene>
    <name evidence="5" type="ORF">SAMN05421811_101271</name>
</gene>